<feature type="domain" description="Glycosyltransferase subfamily 4-like N-terminal" evidence="2">
    <location>
        <begin position="16"/>
        <end position="170"/>
    </location>
</feature>
<dbReference type="Gene3D" id="3.40.50.2000">
    <property type="entry name" value="Glycogen Phosphorylase B"/>
    <property type="match status" value="2"/>
</dbReference>
<sequence length="366" mass="42869">MKPIRILHVVTYMGRGGLETMLMNYYRQIDRNEVQFDFLVHRDFEADYDKEILKLGGKIYHLPRLNPWDYRYLKKLDEFFQQHKEYKIVHSHLDCMAGIPLKYAKKNGIPVRIAHAHSKSQDKDFKYPLKLWMKRMIPRYATKLFACGEEAGEWMFGGLKFNILNNAIDTKQYQYSEKVRTAYREELGLGDSLVIGHVGRFNPPKNHRFLIEIFDKLKQKNTNVKLLLVGDGDGRGKIEDLVKEKNLQEDIKFLGMRDDVYNILQAMDVFVFPSLYEGLPVTLIEAQSAGLPCIISDQVPLECKISDLIHVKSLQENESAWVDEILKQSDYKRTDTTPLVIQSGYDIRKNAEKLQKYYLKLYRETE</sequence>
<reference evidence="3 4" key="1">
    <citation type="submission" date="2024-04" db="EMBL/GenBank/DDBJ databases">
        <title>Human intestinal bacterial collection.</title>
        <authorList>
            <person name="Pauvert C."/>
            <person name="Hitch T.C.A."/>
            <person name="Clavel T."/>
        </authorList>
    </citation>
    <scope>NUCLEOTIDE SEQUENCE [LARGE SCALE GENOMIC DNA]</scope>
    <source>
        <strain evidence="3 4">CLA-AA-H249</strain>
    </source>
</reference>
<dbReference type="InterPro" id="IPR001296">
    <property type="entry name" value="Glyco_trans_1"/>
</dbReference>
<dbReference type="Pfam" id="PF00534">
    <property type="entry name" value="Glycos_transf_1"/>
    <property type="match status" value="1"/>
</dbReference>
<feature type="domain" description="Glycosyl transferase family 1" evidence="1">
    <location>
        <begin position="180"/>
        <end position="301"/>
    </location>
</feature>
<evidence type="ECO:0000259" key="2">
    <source>
        <dbReference type="Pfam" id="PF13439"/>
    </source>
</evidence>
<evidence type="ECO:0000313" key="3">
    <source>
        <dbReference type="EMBL" id="MEQ2710766.1"/>
    </source>
</evidence>
<dbReference type="CDD" id="cd03812">
    <property type="entry name" value="GT4_CapH-like"/>
    <property type="match status" value="1"/>
</dbReference>
<dbReference type="PANTHER" id="PTHR45947:SF3">
    <property type="entry name" value="SULFOQUINOVOSYL TRANSFERASE SQD2"/>
    <property type="match status" value="1"/>
</dbReference>
<dbReference type="RefSeq" id="WP_212385161.1">
    <property type="nucleotide sequence ID" value="NZ_JBBNIN010000007.1"/>
</dbReference>
<gene>
    <name evidence="3" type="ORF">AAAU51_06220</name>
</gene>
<proteinExistence type="predicted"/>
<organism evidence="3 4">
    <name type="scientific">Anaerostipes amylophilus</name>
    <dbReference type="NCBI Taxonomy" id="2981779"/>
    <lineage>
        <taxon>Bacteria</taxon>
        <taxon>Bacillati</taxon>
        <taxon>Bacillota</taxon>
        <taxon>Clostridia</taxon>
        <taxon>Lachnospirales</taxon>
        <taxon>Lachnospiraceae</taxon>
        <taxon>Anaerostipes</taxon>
    </lineage>
</organism>
<dbReference type="Proteomes" id="UP001482154">
    <property type="component" value="Unassembled WGS sequence"/>
</dbReference>
<dbReference type="Pfam" id="PF13439">
    <property type="entry name" value="Glyco_transf_4"/>
    <property type="match status" value="1"/>
</dbReference>
<dbReference type="EMBL" id="JBBNIN010000007">
    <property type="protein sequence ID" value="MEQ2710766.1"/>
    <property type="molecule type" value="Genomic_DNA"/>
</dbReference>
<accession>A0ABV1IW44</accession>
<comment type="caution">
    <text evidence="3">The sequence shown here is derived from an EMBL/GenBank/DDBJ whole genome shotgun (WGS) entry which is preliminary data.</text>
</comment>
<evidence type="ECO:0000313" key="4">
    <source>
        <dbReference type="Proteomes" id="UP001482154"/>
    </source>
</evidence>
<dbReference type="SUPFAM" id="SSF53756">
    <property type="entry name" value="UDP-Glycosyltransferase/glycogen phosphorylase"/>
    <property type="match status" value="1"/>
</dbReference>
<dbReference type="InterPro" id="IPR050194">
    <property type="entry name" value="Glycosyltransferase_grp1"/>
</dbReference>
<protein>
    <submittedName>
        <fullName evidence="3">Glycosyltransferase family 1 protein</fullName>
    </submittedName>
</protein>
<keyword evidence="4" id="KW-1185">Reference proteome</keyword>
<evidence type="ECO:0000259" key="1">
    <source>
        <dbReference type="Pfam" id="PF00534"/>
    </source>
</evidence>
<dbReference type="InterPro" id="IPR028098">
    <property type="entry name" value="Glyco_trans_4-like_N"/>
</dbReference>
<name>A0ABV1IW44_9FIRM</name>
<dbReference type="PANTHER" id="PTHR45947">
    <property type="entry name" value="SULFOQUINOVOSYL TRANSFERASE SQD2"/>
    <property type="match status" value="1"/>
</dbReference>